<feature type="region of interest" description="Disordered" evidence="5">
    <location>
        <begin position="497"/>
        <end position="559"/>
    </location>
</feature>
<proteinExistence type="predicted"/>
<dbReference type="InterPro" id="IPR001841">
    <property type="entry name" value="Znf_RING"/>
</dbReference>
<feature type="transmembrane region" description="Helical" evidence="6">
    <location>
        <begin position="323"/>
        <end position="344"/>
    </location>
</feature>
<dbReference type="EMBL" id="JBICBT010001388">
    <property type="protein sequence ID" value="KAL3069922.1"/>
    <property type="molecule type" value="Genomic_DNA"/>
</dbReference>
<name>A0ABD2HR17_9BILA</name>
<dbReference type="Pfam" id="PF13639">
    <property type="entry name" value="zf-RING_2"/>
    <property type="match status" value="1"/>
</dbReference>
<evidence type="ECO:0000256" key="6">
    <source>
        <dbReference type="SAM" id="Phobius"/>
    </source>
</evidence>
<keyword evidence="10" id="KW-1185">Reference proteome</keyword>
<feature type="compositionally biased region" description="Polar residues" evidence="5">
    <location>
        <begin position="524"/>
        <end position="559"/>
    </location>
</feature>
<dbReference type="PANTHER" id="PTHR14155:SF627">
    <property type="entry name" value="OS06G0192800 PROTEIN"/>
    <property type="match status" value="1"/>
</dbReference>
<keyword evidence="2 4" id="KW-0863">Zinc-finger</keyword>
<gene>
    <name evidence="9" type="ORF">niasHT_031404</name>
</gene>
<evidence type="ECO:0000256" key="7">
    <source>
        <dbReference type="SAM" id="SignalP"/>
    </source>
</evidence>
<dbReference type="PANTHER" id="PTHR14155">
    <property type="entry name" value="RING FINGER DOMAIN-CONTAINING"/>
    <property type="match status" value="1"/>
</dbReference>
<feature type="signal peptide" evidence="7">
    <location>
        <begin position="1"/>
        <end position="18"/>
    </location>
</feature>
<feature type="domain" description="RING-type" evidence="8">
    <location>
        <begin position="401"/>
        <end position="443"/>
    </location>
</feature>
<evidence type="ECO:0000256" key="3">
    <source>
        <dbReference type="ARBA" id="ARBA00022833"/>
    </source>
</evidence>
<feature type="region of interest" description="Disordered" evidence="5">
    <location>
        <begin position="457"/>
        <end position="476"/>
    </location>
</feature>
<evidence type="ECO:0000313" key="10">
    <source>
        <dbReference type="Proteomes" id="UP001620626"/>
    </source>
</evidence>
<dbReference type="InterPro" id="IPR013083">
    <property type="entry name" value="Znf_RING/FYVE/PHD"/>
</dbReference>
<accession>A0ABD2HR17</accession>
<evidence type="ECO:0000313" key="9">
    <source>
        <dbReference type="EMBL" id="KAL3069922.1"/>
    </source>
</evidence>
<protein>
    <recommendedName>
        <fullName evidence="8">RING-type domain-containing protein</fullName>
    </recommendedName>
</protein>
<reference evidence="9 10" key="1">
    <citation type="submission" date="2024-10" db="EMBL/GenBank/DDBJ databases">
        <authorList>
            <person name="Kim D."/>
        </authorList>
    </citation>
    <scope>NUCLEOTIDE SEQUENCE [LARGE SCALE GENOMIC DNA]</scope>
    <source>
        <strain evidence="9">BH-2024</strain>
    </source>
</reference>
<dbReference type="SMART" id="SM00184">
    <property type="entry name" value="RING"/>
    <property type="match status" value="1"/>
</dbReference>
<organism evidence="9 10">
    <name type="scientific">Heterodera trifolii</name>
    <dbReference type="NCBI Taxonomy" id="157864"/>
    <lineage>
        <taxon>Eukaryota</taxon>
        <taxon>Metazoa</taxon>
        <taxon>Ecdysozoa</taxon>
        <taxon>Nematoda</taxon>
        <taxon>Chromadorea</taxon>
        <taxon>Rhabditida</taxon>
        <taxon>Tylenchina</taxon>
        <taxon>Tylenchomorpha</taxon>
        <taxon>Tylenchoidea</taxon>
        <taxon>Heteroderidae</taxon>
        <taxon>Heteroderinae</taxon>
        <taxon>Heterodera</taxon>
    </lineage>
</organism>
<keyword evidence="7" id="KW-0732">Signal</keyword>
<dbReference type="Gene3D" id="3.30.40.10">
    <property type="entry name" value="Zinc/RING finger domain, C3HC4 (zinc finger)"/>
    <property type="match status" value="1"/>
</dbReference>
<dbReference type="CDD" id="cd16454">
    <property type="entry name" value="RING-H2_PA-TM-RING"/>
    <property type="match status" value="1"/>
</dbReference>
<feature type="region of interest" description="Disordered" evidence="5">
    <location>
        <begin position="261"/>
        <end position="294"/>
    </location>
</feature>
<dbReference type="GO" id="GO:0008270">
    <property type="term" value="F:zinc ion binding"/>
    <property type="evidence" value="ECO:0007669"/>
    <property type="project" value="UniProtKB-KW"/>
</dbReference>
<keyword evidence="6" id="KW-0812">Transmembrane</keyword>
<dbReference type="InterPro" id="IPR053238">
    <property type="entry name" value="RING-H2_zinc_finger"/>
</dbReference>
<keyword evidence="3" id="KW-0862">Zinc</keyword>
<evidence type="ECO:0000256" key="2">
    <source>
        <dbReference type="ARBA" id="ARBA00022771"/>
    </source>
</evidence>
<sequence length="559" mass="63071">MHLIFLLFLPILWPTVECHGQNVPKHSDKKPNRVDKMTKELGKMPTKITDCQKILGKNSKNKEQFKKVIEGLNKKQCLLEAVFYPQNSKENIYSDEKEFKFFKNQWEEIYQNDPALSQLLEGLFAVGFSANKPIKKDDANELSAHVEKLKQTLAYAVVFMAKRGKISLESPRGEKEKEPKAILIELIDIYNELQLDIEKGTENCQKSDQKEKERKENGEKGKGKNGHKERGKYGQKERRFLQFVARSLEIEWDANAFSFGGQNEDDDDDDDTISRRCRRRRRRKRRNGPAPAPANAAFVYRQGENFFYHQQEADYTINFNLQIILAFLLIFAIMWAAHTCICRLRNNHNQRQSRHNLRGNLPTNAAVSVQSAEQFVTAYKTIPLEAFVSNSDDEEQNPNECSICLSEIEPGAMVRPLPCTHVFHDDCIGKWFMGRKFTCPLCRTQYRVSPRTQTLTLGSHSGLGAPRGQVSGGTDEGQVRHGIVTGDQHEVAIDIGTNANQNGGNTGGGTENHGPATPRHEATETQLTNGSENHIGTNANQNDENSGGTENHGPANTTT</sequence>
<feature type="region of interest" description="Disordered" evidence="5">
    <location>
        <begin position="201"/>
        <end position="233"/>
    </location>
</feature>
<evidence type="ECO:0000256" key="1">
    <source>
        <dbReference type="ARBA" id="ARBA00022723"/>
    </source>
</evidence>
<dbReference type="InterPro" id="IPR011016">
    <property type="entry name" value="Znf_RING-CH"/>
</dbReference>
<evidence type="ECO:0000259" key="8">
    <source>
        <dbReference type="PROSITE" id="PS50089"/>
    </source>
</evidence>
<keyword evidence="6" id="KW-0472">Membrane</keyword>
<dbReference type="PROSITE" id="PS50089">
    <property type="entry name" value="ZF_RING_2"/>
    <property type="match status" value="1"/>
</dbReference>
<dbReference type="SMART" id="SM00744">
    <property type="entry name" value="RINGv"/>
    <property type="match status" value="1"/>
</dbReference>
<keyword evidence="6" id="KW-1133">Transmembrane helix</keyword>
<comment type="caution">
    <text evidence="9">The sequence shown here is derived from an EMBL/GenBank/DDBJ whole genome shotgun (WGS) entry which is preliminary data.</text>
</comment>
<keyword evidence="1" id="KW-0479">Metal-binding</keyword>
<feature type="compositionally biased region" description="Basic residues" evidence="5">
    <location>
        <begin position="275"/>
        <end position="287"/>
    </location>
</feature>
<dbReference type="AlphaFoldDB" id="A0ABD2HR17"/>
<evidence type="ECO:0000256" key="5">
    <source>
        <dbReference type="SAM" id="MobiDB-lite"/>
    </source>
</evidence>
<dbReference type="Proteomes" id="UP001620626">
    <property type="component" value="Unassembled WGS sequence"/>
</dbReference>
<evidence type="ECO:0000256" key="4">
    <source>
        <dbReference type="PROSITE-ProRule" id="PRU00175"/>
    </source>
</evidence>
<feature type="chain" id="PRO_5044751896" description="RING-type domain-containing protein" evidence="7">
    <location>
        <begin position="19"/>
        <end position="559"/>
    </location>
</feature>
<dbReference type="SUPFAM" id="SSF57850">
    <property type="entry name" value="RING/U-box"/>
    <property type="match status" value="1"/>
</dbReference>